<dbReference type="Proteomes" id="UP000051574">
    <property type="component" value="Unassembled WGS sequence"/>
</dbReference>
<feature type="non-terminal residue" evidence="1">
    <location>
        <position position="1"/>
    </location>
</feature>
<name>A0A0T6AZ98_9SCAR</name>
<dbReference type="EMBL" id="LJIG01022472">
    <property type="protein sequence ID" value="KRT80394.1"/>
    <property type="molecule type" value="Genomic_DNA"/>
</dbReference>
<comment type="caution">
    <text evidence="1">The sequence shown here is derived from an EMBL/GenBank/DDBJ whole genome shotgun (WGS) entry which is preliminary data.</text>
</comment>
<accession>A0A0T6AZ98</accession>
<proteinExistence type="predicted"/>
<sequence length="149" mass="17328">NTLVKLKLKVAELQDTIARAEPDQLPIEIHCKVLTARVHDANLKKEATIVINESYKKIINVCRKDAIYFDVILESLREDRTKQGKCMLNTIILGQLATEYLSDRKKEFQVLEKMVKQDMEAREKVLADLVGEVKRYSRKLKFLVRRDLT</sequence>
<keyword evidence="2" id="KW-1185">Reference proteome</keyword>
<reference evidence="1 2" key="1">
    <citation type="submission" date="2015-09" db="EMBL/GenBank/DDBJ databases">
        <title>Draft genome of the scarab beetle Oryctes borbonicus.</title>
        <authorList>
            <person name="Meyer J.M."/>
            <person name="Markov G.V."/>
            <person name="Baskaran P."/>
            <person name="Herrmann M."/>
            <person name="Sommer R.J."/>
            <person name="Roedelsperger C."/>
        </authorList>
    </citation>
    <scope>NUCLEOTIDE SEQUENCE [LARGE SCALE GENOMIC DNA]</scope>
    <source>
        <strain evidence="1">OB123</strain>
        <tissue evidence="1">Whole animal</tissue>
    </source>
</reference>
<dbReference type="OrthoDB" id="7447178at2759"/>
<evidence type="ECO:0000313" key="1">
    <source>
        <dbReference type="EMBL" id="KRT80394.1"/>
    </source>
</evidence>
<organism evidence="1 2">
    <name type="scientific">Oryctes borbonicus</name>
    <dbReference type="NCBI Taxonomy" id="1629725"/>
    <lineage>
        <taxon>Eukaryota</taxon>
        <taxon>Metazoa</taxon>
        <taxon>Ecdysozoa</taxon>
        <taxon>Arthropoda</taxon>
        <taxon>Hexapoda</taxon>
        <taxon>Insecta</taxon>
        <taxon>Pterygota</taxon>
        <taxon>Neoptera</taxon>
        <taxon>Endopterygota</taxon>
        <taxon>Coleoptera</taxon>
        <taxon>Polyphaga</taxon>
        <taxon>Scarabaeiformia</taxon>
        <taxon>Scarabaeidae</taxon>
        <taxon>Dynastinae</taxon>
        <taxon>Oryctes</taxon>
    </lineage>
</organism>
<dbReference type="AlphaFoldDB" id="A0A0T6AZ98"/>
<protein>
    <submittedName>
        <fullName evidence="1">Uncharacterized protein</fullName>
    </submittedName>
</protein>
<gene>
    <name evidence="1" type="ORF">AMK59_8783</name>
</gene>
<evidence type="ECO:0000313" key="2">
    <source>
        <dbReference type="Proteomes" id="UP000051574"/>
    </source>
</evidence>